<dbReference type="Gene3D" id="2.40.110.10">
    <property type="entry name" value="Butyryl-CoA Dehydrogenase, subunit A, domain 2"/>
    <property type="match status" value="1"/>
</dbReference>
<dbReference type="RefSeq" id="WP_054586703.1">
    <property type="nucleotide sequence ID" value="NZ_CP012700.1"/>
</dbReference>
<evidence type="ECO:0000256" key="1">
    <source>
        <dbReference type="ARBA" id="ARBA00022630"/>
    </source>
</evidence>
<evidence type="ECO:0008006" key="7">
    <source>
        <dbReference type="Google" id="ProtNLM"/>
    </source>
</evidence>
<protein>
    <recommendedName>
        <fullName evidence="7">Acyl-CoA dehydrogenase</fullName>
    </recommendedName>
</protein>
<reference evidence="5 6" key="1">
    <citation type="journal article" date="2015" name="Genome Announc.">
        <title>Complete Genome Sequence of Polypropylene Glycol- and Polyethylene Glycol-Degrading Sphingopyxis macrogoltabida Strain EY-1.</title>
        <authorList>
            <person name="Ohtsubo Y."/>
            <person name="Nagata Y."/>
            <person name="Numata M."/>
            <person name="Tsuchikane K."/>
            <person name="Hosoyama A."/>
            <person name="Yamazoe A."/>
            <person name="Tsuda M."/>
            <person name="Fujita N."/>
            <person name="Kawai F."/>
        </authorList>
    </citation>
    <scope>NUCLEOTIDE SEQUENCE [LARGE SCALE GENOMIC DNA]</scope>
    <source>
        <strain evidence="5 6">EY-1</strain>
    </source>
</reference>
<keyword evidence="2" id="KW-0560">Oxidoreductase</keyword>
<dbReference type="InterPro" id="IPR006091">
    <property type="entry name" value="Acyl-CoA_Oxase/DH_mid-dom"/>
</dbReference>
<dbReference type="Gene3D" id="1.10.540.10">
    <property type="entry name" value="Acyl-CoA dehydrogenase/oxidase, N-terminal domain"/>
    <property type="match status" value="1"/>
</dbReference>
<evidence type="ECO:0000259" key="4">
    <source>
        <dbReference type="Pfam" id="PF02771"/>
    </source>
</evidence>
<dbReference type="Proteomes" id="UP000058074">
    <property type="component" value="Chromosome"/>
</dbReference>
<dbReference type="EMBL" id="CP012700">
    <property type="protein sequence ID" value="ALH79213.1"/>
    <property type="molecule type" value="Genomic_DNA"/>
</dbReference>
<feature type="domain" description="Acyl-CoA dehydrogenase/oxidase N-terminal" evidence="4">
    <location>
        <begin position="9"/>
        <end position="119"/>
    </location>
</feature>
<dbReference type="InterPro" id="IPR037069">
    <property type="entry name" value="AcylCoA_DH/ox_N_sf"/>
</dbReference>
<dbReference type="InterPro" id="IPR046373">
    <property type="entry name" value="Acyl-CoA_Oxase/DH_mid-dom_sf"/>
</dbReference>
<dbReference type="Gene3D" id="1.20.140.10">
    <property type="entry name" value="Butyryl-CoA Dehydrogenase, subunit A, domain 3"/>
    <property type="match status" value="1"/>
</dbReference>
<dbReference type="AlphaFoldDB" id="A0A0N9V5E9"/>
<dbReference type="PANTHER" id="PTHR43292:SF3">
    <property type="entry name" value="ACYL-COA DEHYDROGENASE FADE29"/>
    <property type="match status" value="1"/>
</dbReference>
<dbReference type="GO" id="GO:0050660">
    <property type="term" value="F:flavin adenine dinucleotide binding"/>
    <property type="evidence" value="ECO:0007669"/>
    <property type="project" value="InterPro"/>
</dbReference>
<dbReference type="SUPFAM" id="SSF47203">
    <property type="entry name" value="Acyl-CoA dehydrogenase C-terminal domain-like"/>
    <property type="match status" value="1"/>
</dbReference>
<organism evidence="5 6">
    <name type="scientific">Sphingopyxis macrogoltabida</name>
    <name type="common">Sphingomonas macrogoltabidus</name>
    <dbReference type="NCBI Taxonomy" id="33050"/>
    <lineage>
        <taxon>Bacteria</taxon>
        <taxon>Pseudomonadati</taxon>
        <taxon>Pseudomonadota</taxon>
        <taxon>Alphaproteobacteria</taxon>
        <taxon>Sphingomonadales</taxon>
        <taxon>Sphingomonadaceae</taxon>
        <taxon>Sphingopyxis</taxon>
    </lineage>
</organism>
<dbReference type="PANTHER" id="PTHR43292">
    <property type="entry name" value="ACYL-COA DEHYDROGENASE"/>
    <property type="match status" value="1"/>
</dbReference>
<dbReference type="InterPro" id="IPR036250">
    <property type="entry name" value="AcylCo_DH-like_C"/>
</dbReference>
<dbReference type="PATRIC" id="fig|33050.5.peg.444"/>
<dbReference type="GO" id="GO:0016627">
    <property type="term" value="F:oxidoreductase activity, acting on the CH-CH group of donors"/>
    <property type="evidence" value="ECO:0007669"/>
    <property type="project" value="InterPro"/>
</dbReference>
<gene>
    <name evidence="5" type="ORF">AN936_02130</name>
</gene>
<evidence type="ECO:0000256" key="2">
    <source>
        <dbReference type="ARBA" id="ARBA00023002"/>
    </source>
</evidence>
<accession>A0A0N9V5E9</accession>
<evidence type="ECO:0000313" key="6">
    <source>
        <dbReference type="Proteomes" id="UP000058074"/>
    </source>
</evidence>
<keyword evidence="1" id="KW-0285">Flavoprotein</keyword>
<dbReference type="GO" id="GO:0005886">
    <property type="term" value="C:plasma membrane"/>
    <property type="evidence" value="ECO:0007669"/>
    <property type="project" value="TreeGrafter"/>
</dbReference>
<feature type="domain" description="Acyl-CoA oxidase/dehydrogenase middle" evidence="3">
    <location>
        <begin position="125"/>
        <end position="219"/>
    </location>
</feature>
<name>A0A0N9V5E9_SPHMC</name>
<proteinExistence type="predicted"/>
<evidence type="ECO:0000313" key="5">
    <source>
        <dbReference type="EMBL" id="ALH79213.1"/>
    </source>
</evidence>
<dbReference type="SUPFAM" id="SSF56645">
    <property type="entry name" value="Acyl-CoA dehydrogenase NM domain-like"/>
    <property type="match status" value="1"/>
</dbReference>
<dbReference type="KEGG" id="smag:AN936_02130"/>
<dbReference type="InterPro" id="IPR013786">
    <property type="entry name" value="AcylCoA_DH/ox_N"/>
</dbReference>
<dbReference type="Pfam" id="PF02771">
    <property type="entry name" value="Acyl-CoA_dh_N"/>
    <property type="match status" value="1"/>
</dbReference>
<dbReference type="InterPro" id="IPR009100">
    <property type="entry name" value="AcylCoA_DH/oxidase_NM_dom_sf"/>
</dbReference>
<dbReference type="OrthoDB" id="9780544at2"/>
<evidence type="ECO:0000259" key="3">
    <source>
        <dbReference type="Pfam" id="PF02770"/>
    </source>
</evidence>
<dbReference type="Pfam" id="PF02770">
    <property type="entry name" value="Acyl-CoA_dh_M"/>
    <property type="match status" value="1"/>
</dbReference>
<sequence length="385" mass="43159">MDLQFSRADRAFQAEVRRFFETEFPPSVLNKVRTGQFLRRQDYEAAQQALQARGWLAASWPREFGGTGWTPVERYLFEEEMELAGAPNLIPMGLIYIGPIICAFGTPEQQQRWLPDILSSRSFWAQGYSEPDAGSDLASLAFSAVRDGDDYILNGSKIWTSGAHIADWIFCLCRTSHEERKQDGISLICAPMNCEGISVRPIVSIDGAHELNQVFFTDVRVPAANRIGEEGRAWHYANVLLKNERLSYAHVGRKKRDLATLRTMVAGDRAFARRLADAEFTVMVLEQQVLKALVHGSDAATVASLKIGCTQAAQLITELYIDRAGEHAAPFFDRSRSDWHEATPLIPEFAAVATASYFFERAQTIYGGTTEIQKNLVWRAIDSAR</sequence>
<dbReference type="InterPro" id="IPR052161">
    <property type="entry name" value="Mycobact_Acyl-CoA_DH"/>
</dbReference>